<dbReference type="PROSITE" id="PS50109">
    <property type="entry name" value="HIS_KIN"/>
    <property type="match status" value="1"/>
</dbReference>
<accession>A0A9W4KJN7</accession>
<dbReference type="Gene3D" id="3.40.50.2300">
    <property type="match status" value="1"/>
</dbReference>
<feature type="domain" description="Response regulatory" evidence="9">
    <location>
        <begin position="1142"/>
        <end position="1265"/>
    </location>
</feature>
<dbReference type="Gene3D" id="3.30.565.10">
    <property type="entry name" value="Histidine kinase-like ATPase, C-terminal domain"/>
    <property type="match status" value="1"/>
</dbReference>
<feature type="compositionally biased region" description="Polar residues" evidence="7">
    <location>
        <begin position="1057"/>
        <end position="1067"/>
    </location>
</feature>
<dbReference type="InterPro" id="IPR003661">
    <property type="entry name" value="HisK_dim/P_dom"/>
</dbReference>
<dbReference type="Pfam" id="PF00512">
    <property type="entry name" value="HisKA"/>
    <property type="match status" value="1"/>
</dbReference>
<name>A0A9W4KJN7_9EURO</name>
<feature type="region of interest" description="Disordered" evidence="7">
    <location>
        <begin position="299"/>
        <end position="390"/>
    </location>
</feature>
<feature type="compositionally biased region" description="Low complexity" evidence="7">
    <location>
        <begin position="299"/>
        <end position="314"/>
    </location>
</feature>
<keyword evidence="3 6" id="KW-0597">Phosphoprotein</keyword>
<evidence type="ECO:0000313" key="11">
    <source>
        <dbReference type="Proteomes" id="UP001154252"/>
    </source>
</evidence>
<evidence type="ECO:0000313" key="10">
    <source>
        <dbReference type="EMBL" id="CAG8908343.1"/>
    </source>
</evidence>
<feature type="modified residue" description="4-aspartylphosphate" evidence="6">
    <location>
        <position position="1194"/>
    </location>
</feature>
<feature type="compositionally biased region" description="Polar residues" evidence="7">
    <location>
        <begin position="1093"/>
        <end position="1110"/>
    </location>
</feature>
<dbReference type="InterPro" id="IPR004358">
    <property type="entry name" value="Sig_transdc_His_kin-like_C"/>
</dbReference>
<keyword evidence="5" id="KW-0418">Kinase</keyword>
<keyword evidence="4" id="KW-0808">Transferase</keyword>
<dbReference type="CDD" id="cd00082">
    <property type="entry name" value="HisKA"/>
    <property type="match status" value="1"/>
</dbReference>
<evidence type="ECO:0000256" key="6">
    <source>
        <dbReference type="PROSITE-ProRule" id="PRU00169"/>
    </source>
</evidence>
<dbReference type="EC" id="2.7.13.3" evidence="2"/>
<dbReference type="AlphaFoldDB" id="A0A9W4KJN7"/>
<dbReference type="SUPFAM" id="SSF52172">
    <property type="entry name" value="CheY-like"/>
    <property type="match status" value="1"/>
</dbReference>
<evidence type="ECO:0000256" key="5">
    <source>
        <dbReference type="ARBA" id="ARBA00022777"/>
    </source>
</evidence>
<dbReference type="PROSITE" id="PS50110">
    <property type="entry name" value="RESPONSE_REGULATORY"/>
    <property type="match status" value="1"/>
</dbReference>
<feature type="region of interest" description="Disordered" evidence="7">
    <location>
        <begin position="1093"/>
        <end position="1138"/>
    </location>
</feature>
<protein>
    <recommendedName>
        <fullName evidence="2">histidine kinase</fullName>
        <ecNumber evidence="2">2.7.13.3</ecNumber>
    </recommendedName>
</protein>
<dbReference type="InterPro" id="IPR005467">
    <property type="entry name" value="His_kinase_dom"/>
</dbReference>
<dbReference type="InterPro" id="IPR001789">
    <property type="entry name" value="Sig_transdc_resp-reg_receiver"/>
</dbReference>
<dbReference type="InterPro" id="IPR003594">
    <property type="entry name" value="HATPase_dom"/>
</dbReference>
<organism evidence="10 11">
    <name type="scientific">Penicillium egyptiacum</name>
    <dbReference type="NCBI Taxonomy" id="1303716"/>
    <lineage>
        <taxon>Eukaryota</taxon>
        <taxon>Fungi</taxon>
        <taxon>Dikarya</taxon>
        <taxon>Ascomycota</taxon>
        <taxon>Pezizomycotina</taxon>
        <taxon>Eurotiomycetes</taxon>
        <taxon>Eurotiomycetidae</taxon>
        <taxon>Eurotiales</taxon>
        <taxon>Aspergillaceae</taxon>
        <taxon>Penicillium</taxon>
    </lineage>
</organism>
<dbReference type="SMART" id="SM00388">
    <property type="entry name" value="HisKA"/>
    <property type="match status" value="1"/>
</dbReference>
<evidence type="ECO:0000256" key="4">
    <source>
        <dbReference type="ARBA" id="ARBA00022679"/>
    </source>
</evidence>
<dbReference type="SUPFAM" id="SSF47384">
    <property type="entry name" value="Homodimeric domain of signal transducing histidine kinase"/>
    <property type="match status" value="1"/>
</dbReference>
<dbReference type="Pfam" id="PF00072">
    <property type="entry name" value="Response_reg"/>
    <property type="match status" value="1"/>
</dbReference>
<sequence length="1270" mass="139361">MNDVCGHDYHNSHLVALSPPPVNILYLFAFEVMDNPHRQTMDYEADRQKREVYRYFQPENPAALNASLLQFDEHVASTADFSGVTSPFVPDSSDAKTSYVQGSSPSSPNTTLTSFAQLAALRLSAQRAFITVLNTDSQFILAEATRNSNLKSSKSSAGEGDTLFAGTSTLPDAWNICQETVAIISDSEDGLYSFLVVNDLQQEERFRGLPFVTQGPHSRFYAGTPLTSHSGINLGCLFVLDSEPREGLSDIEKDTLGKVAELVMDYLLVSRQAAEGRRASRLSRGLHLFVDGNSSFASNAHMSSRSNSSAQSLSPRTSPHLRACRSTSSQNDELEFRSSSSGSGNGSQNGDMQILSRDSNQNDTCVPPSPTASLHSSRQDESSSEDSSSSNHWLFQRAANLLRQSLDLNGAGGVMFLETSDNSCEYVAAGHSDSTESTNPAPILALSTRDDPFSYQASSTLSDPAVNLDNVFLKQLMHRYPKGKLWSFHHDGTFSTSEDQLIEESRKERKKSKASETRKLNEFFPDACQVMFVPLWNATDSQWFAGCFCWTPRPTRVFSPAVDLSSVFAFGSSIMTEYSRVESVIADRQKGDFISSISHELRSPLHGVLAAAEFFGSTALDQFQYTLLDTINACGRTLLDTMNQVLDFSKIMSLERHKKTFRRGKDPWKPKPSEETVARLDTLVLTDVALLIEDVVDSVSLGHTHIQRSATSTNGSTDILSTLSSKSAKGDSQVDHTSEVDVVIDIPDNDWMYKVQPGSLRRLIMNILGNALKYTKKGRISVSMEVTDRSKGRSRRQGLEDMVTLTISDTGKGISKEYLRKHLFTPFSQEDPLSVGTGLGLSIVRGIVKTLNGKINVRSRQGEGTIVKVSLPLERLVGDENPQSTSQKGKSDQNLLTASSQLRRVGCSGKRAAIWGIDPSRLGEHPFWASIARYITDWYDLQLVSLPASEPIYILFADEKDLSTKETQGFPTELPSLLVFCSEARDYGDRRAQWSHLADSLAILHRPCGPRKLSRGILSCLDTKPIAPTSNPQNFGQGLVLPERPAHIGSTLPIEQFNPSLPGNGQSLDVEPSIPLPGSSNCIIDPTERSAFASASRTDSSDCIISGSTDSGNDGPSSSTRSSSGGGSGHVSALSGSQNRPRVLVVDDNNINLHLMMTFMNKRKVVVLDKAENGRAAVDAVERMQQGYDLIFMDMSMPVMDGFEATRAIRAIEKERDDYIPATIIALTGLSSSRDQFRALDSGVDLFLMKPVSFREVSRLIDEWEAKRPK</sequence>
<evidence type="ECO:0000259" key="9">
    <source>
        <dbReference type="PROSITE" id="PS50110"/>
    </source>
</evidence>
<dbReference type="GO" id="GO:0005886">
    <property type="term" value="C:plasma membrane"/>
    <property type="evidence" value="ECO:0007669"/>
    <property type="project" value="TreeGrafter"/>
</dbReference>
<proteinExistence type="predicted"/>
<feature type="domain" description="Histidine kinase" evidence="8">
    <location>
        <begin position="596"/>
        <end position="875"/>
    </location>
</feature>
<dbReference type="PANTHER" id="PTHR43047:SF72">
    <property type="entry name" value="OSMOSENSING HISTIDINE PROTEIN KINASE SLN1"/>
    <property type="match status" value="1"/>
</dbReference>
<gene>
    <name evidence="10" type="ORF">PEGY_LOCUS9141</name>
</gene>
<dbReference type="InterPro" id="IPR011006">
    <property type="entry name" value="CheY-like_superfamily"/>
</dbReference>
<evidence type="ECO:0000256" key="2">
    <source>
        <dbReference type="ARBA" id="ARBA00012438"/>
    </source>
</evidence>
<evidence type="ECO:0000256" key="7">
    <source>
        <dbReference type="SAM" id="MobiDB-lite"/>
    </source>
</evidence>
<dbReference type="Pfam" id="PF02518">
    <property type="entry name" value="HATPase_c"/>
    <property type="match status" value="1"/>
</dbReference>
<dbReference type="InterPro" id="IPR036097">
    <property type="entry name" value="HisK_dim/P_sf"/>
</dbReference>
<evidence type="ECO:0000256" key="1">
    <source>
        <dbReference type="ARBA" id="ARBA00000085"/>
    </source>
</evidence>
<dbReference type="SUPFAM" id="SSF55874">
    <property type="entry name" value="ATPase domain of HSP90 chaperone/DNA topoisomerase II/histidine kinase"/>
    <property type="match status" value="1"/>
</dbReference>
<dbReference type="EMBL" id="CAJVRC010000892">
    <property type="protein sequence ID" value="CAG8908343.1"/>
    <property type="molecule type" value="Genomic_DNA"/>
</dbReference>
<dbReference type="Gene3D" id="1.10.287.130">
    <property type="match status" value="1"/>
</dbReference>
<dbReference type="CDD" id="cd17546">
    <property type="entry name" value="REC_hyHK_CKI1_RcsC-like"/>
    <property type="match status" value="1"/>
</dbReference>
<dbReference type="FunFam" id="1.10.287.130:FF:000023">
    <property type="entry name" value="Sensor histidine kinase/response regulator, putative"/>
    <property type="match status" value="1"/>
</dbReference>
<dbReference type="GO" id="GO:0000155">
    <property type="term" value="F:phosphorelay sensor kinase activity"/>
    <property type="evidence" value="ECO:0007669"/>
    <property type="project" value="InterPro"/>
</dbReference>
<dbReference type="GO" id="GO:0009927">
    <property type="term" value="F:histidine phosphotransfer kinase activity"/>
    <property type="evidence" value="ECO:0007669"/>
    <property type="project" value="TreeGrafter"/>
</dbReference>
<dbReference type="InterPro" id="IPR036890">
    <property type="entry name" value="HATPase_C_sf"/>
</dbReference>
<dbReference type="Proteomes" id="UP001154252">
    <property type="component" value="Unassembled WGS sequence"/>
</dbReference>
<dbReference type="SUPFAM" id="SSF55781">
    <property type="entry name" value="GAF domain-like"/>
    <property type="match status" value="1"/>
</dbReference>
<feature type="compositionally biased region" description="Low complexity" evidence="7">
    <location>
        <begin position="338"/>
        <end position="350"/>
    </location>
</feature>
<feature type="region of interest" description="Disordered" evidence="7">
    <location>
        <begin position="1052"/>
        <end position="1072"/>
    </location>
</feature>
<feature type="compositionally biased region" description="Low complexity" evidence="7">
    <location>
        <begin position="1111"/>
        <end position="1123"/>
    </location>
</feature>
<evidence type="ECO:0000256" key="3">
    <source>
        <dbReference type="ARBA" id="ARBA00022553"/>
    </source>
</evidence>
<comment type="catalytic activity">
    <reaction evidence="1">
        <text>ATP + protein L-histidine = ADP + protein N-phospho-L-histidine.</text>
        <dbReference type="EC" id="2.7.13.3"/>
    </reaction>
</comment>
<dbReference type="PRINTS" id="PR00344">
    <property type="entry name" value="BCTRLSENSOR"/>
</dbReference>
<dbReference type="PANTHER" id="PTHR43047">
    <property type="entry name" value="TWO-COMPONENT HISTIDINE PROTEIN KINASE"/>
    <property type="match status" value="1"/>
</dbReference>
<evidence type="ECO:0000259" key="8">
    <source>
        <dbReference type="PROSITE" id="PS50109"/>
    </source>
</evidence>
<keyword evidence="11" id="KW-1185">Reference proteome</keyword>
<comment type="caution">
    <text evidence="10">The sequence shown here is derived from an EMBL/GenBank/DDBJ whole genome shotgun (WGS) entry which is preliminary data.</text>
</comment>
<dbReference type="SMART" id="SM00448">
    <property type="entry name" value="REC"/>
    <property type="match status" value="1"/>
</dbReference>
<reference evidence="10" key="1">
    <citation type="submission" date="2021-07" db="EMBL/GenBank/DDBJ databases">
        <authorList>
            <person name="Branca A.L. A."/>
        </authorList>
    </citation>
    <scope>NUCLEOTIDE SEQUENCE</scope>
</reference>
<dbReference type="OrthoDB" id="303614at2759"/>
<dbReference type="SMART" id="SM00387">
    <property type="entry name" value="HATPase_c"/>
    <property type="match status" value="1"/>
</dbReference>